<evidence type="ECO:0000256" key="2">
    <source>
        <dbReference type="PROSITE-ProRule" id="PRU00252"/>
    </source>
</evidence>
<proteinExistence type="predicted"/>
<dbReference type="Proteomes" id="UP000253490">
    <property type="component" value="Unassembled WGS sequence"/>
</dbReference>
<dbReference type="RefSeq" id="WP_113921349.1">
    <property type="nucleotide sequence ID" value="NZ_QNRX01000016.1"/>
</dbReference>
<evidence type="ECO:0000256" key="1">
    <source>
        <dbReference type="ARBA" id="ARBA00023125"/>
    </source>
</evidence>
<reference evidence="4 5" key="1">
    <citation type="submission" date="2018-06" db="EMBL/GenBank/DDBJ databases">
        <title>Genomic Encyclopedia of Type Strains, Phase IV (KMG-IV): sequencing the most valuable type-strain genomes for metagenomic binning, comparative biology and taxonomic classification.</title>
        <authorList>
            <person name="Goeker M."/>
        </authorList>
    </citation>
    <scope>NUCLEOTIDE SEQUENCE [LARGE SCALE GENOMIC DNA]</scope>
    <source>
        <strain evidence="4 5">DSM 22112</strain>
    </source>
</reference>
<sequence>MDYTEIKEAIEAMANENYEDFVKGLISFEKGINDMDALDSIYQSYMDNDTQGLLNDEFDYVIDNLKEQGLIQEDAGVEEERDDLINIVGNIAQDIESIELKNNQGESFKVVNFTAVSNNEQGDKVFHNCSAYEDKAKIPETFNKGDFVKLFGQVRKNIDENRKEHINVRILDSKLLKARSRGKGQEEKKESILGAIKKHKKDSTELQKYAKQAKDLLNEPHTGEER</sequence>
<dbReference type="GO" id="GO:0003697">
    <property type="term" value="F:single-stranded DNA binding"/>
    <property type="evidence" value="ECO:0007669"/>
    <property type="project" value="InterPro"/>
</dbReference>
<dbReference type="AlphaFoldDB" id="A0A366I2L7"/>
<evidence type="ECO:0000256" key="3">
    <source>
        <dbReference type="SAM" id="MobiDB-lite"/>
    </source>
</evidence>
<evidence type="ECO:0008006" key="6">
    <source>
        <dbReference type="Google" id="ProtNLM"/>
    </source>
</evidence>
<feature type="region of interest" description="Disordered" evidence="3">
    <location>
        <begin position="179"/>
        <end position="226"/>
    </location>
</feature>
<protein>
    <recommendedName>
        <fullName evidence="6">Single-stranded DNA-binding protein</fullName>
    </recommendedName>
</protein>
<dbReference type="PROSITE" id="PS50935">
    <property type="entry name" value="SSB"/>
    <property type="match status" value="1"/>
</dbReference>
<comment type="caution">
    <text evidence="4">The sequence shown here is derived from an EMBL/GenBank/DDBJ whole genome shotgun (WGS) entry which is preliminary data.</text>
</comment>
<dbReference type="InterPro" id="IPR012340">
    <property type="entry name" value="NA-bd_OB-fold"/>
</dbReference>
<evidence type="ECO:0000313" key="5">
    <source>
        <dbReference type="Proteomes" id="UP000253490"/>
    </source>
</evidence>
<gene>
    <name evidence="4" type="ORF">DES36_11646</name>
</gene>
<dbReference type="OrthoDB" id="95688at2"/>
<dbReference type="Gene3D" id="2.40.50.140">
    <property type="entry name" value="Nucleic acid-binding proteins"/>
    <property type="match status" value="1"/>
</dbReference>
<organism evidence="4 5">
    <name type="scientific">Alkalibaculum bacchi</name>
    <dbReference type="NCBI Taxonomy" id="645887"/>
    <lineage>
        <taxon>Bacteria</taxon>
        <taxon>Bacillati</taxon>
        <taxon>Bacillota</taxon>
        <taxon>Clostridia</taxon>
        <taxon>Eubacteriales</taxon>
        <taxon>Eubacteriaceae</taxon>
        <taxon>Alkalibaculum</taxon>
    </lineage>
</organism>
<keyword evidence="5" id="KW-1185">Reference proteome</keyword>
<feature type="compositionally biased region" description="Basic and acidic residues" evidence="3">
    <location>
        <begin position="212"/>
        <end position="226"/>
    </location>
</feature>
<evidence type="ECO:0000313" key="4">
    <source>
        <dbReference type="EMBL" id="RBP60389.1"/>
    </source>
</evidence>
<dbReference type="SUPFAM" id="SSF50249">
    <property type="entry name" value="Nucleic acid-binding proteins"/>
    <property type="match status" value="1"/>
</dbReference>
<keyword evidence="1 2" id="KW-0238">DNA-binding</keyword>
<name>A0A366I2L7_9FIRM</name>
<dbReference type="InterPro" id="IPR000424">
    <property type="entry name" value="Primosome_PriB/ssb"/>
</dbReference>
<accession>A0A366I2L7</accession>
<dbReference type="EMBL" id="QNRX01000016">
    <property type="protein sequence ID" value="RBP60389.1"/>
    <property type="molecule type" value="Genomic_DNA"/>
</dbReference>